<dbReference type="InterPro" id="IPR012944">
    <property type="entry name" value="SusD_RagB_dom"/>
</dbReference>
<dbReference type="Proteomes" id="UP000054388">
    <property type="component" value="Unassembled WGS sequence"/>
</dbReference>
<dbReference type="SMART" id="SM00028">
    <property type="entry name" value="TPR"/>
    <property type="match status" value="1"/>
</dbReference>
<keyword evidence="5" id="KW-0998">Cell outer membrane</keyword>
<dbReference type="PROSITE" id="PS51257">
    <property type="entry name" value="PROKAR_LIPOPROTEIN"/>
    <property type="match status" value="1"/>
</dbReference>
<dbReference type="GO" id="GO:0009279">
    <property type="term" value="C:cell outer membrane"/>
    <property type="evidence" value="ECO:0007669"/>
    <property type="project" value="UniProtKB-SubCell"/>
</dbReference>
<organism evidence="10 11">
    <name type="scientific">Chryseobacterium aquaticum subsp. greenlandense</name>
    <dbReference type="NCBI Taxonomy" id="345663"/>
    <lineage>
        <taxon>Bacteria</taxon>
        <taxon>Pseudomonadati</taxon>
        <taxon>Bacteroidota</taxon>
        <taxon>Flavobacteriia</taxon>
        <taxon>Flavobacteriales</taxon>
        <taxon>Weeksellaceae</taxon>
        <taxon>Chryseobacterium group</taxon>
        <taxon>Chryseobacterium</taxon>
    </lineage>
</organism>
<dbReference type="InterPro" id="IPR011990">
    <property type="entry name" value="TPR-like_helical_dom_sf"/>
</dbReference>
<evidence type="ECO:0000256" key="4">
    <source>
        <dbReference type="ARBA" id="ARBA00023136"/>
    </source>
</evidence>
<evidence type="ECO:0000313" key="11">
    <source>
        <dbReference type="Proteomes" id="UP000054388"/>
    </source>
</evidence>
<protein>
    <submittedName>
        <fullName evidence="10">Uncharacterized protein</fullName>
    </submittedName>
</protein>
<dbReference type="PROSITE" id="PS50005">
    <property type="entry name" value="TPR"/>
    <property type="match status" value="1"/>
</dbReference>
<evidence type="ECO:0000259" key="8">
    <source>
        <dbReference type="Pfam" id="PF07980"/>
    </source>
</evidence>
<evidence type="ECO:0000256" key="7">
    <source>
        <dbReference type="SAM" id="SignalP"/>
    </source>
</evidence>
<feature type="signal peptide" evidence="7">
    <location>
        <begin position="1"/>
        <end position="22"/>
    </location>
</feature>
<dbReference type="Pfam" id="PF07980">
    <property type="entry name" value="SusD_RagB"/>
    <property type="match status" value="1"/>
</dbReference>
<gene>
    <name evidence="10" type="ORF">AR686_12475</name>
</gene>
<evidence type="ECO:0000259" key="9">
    <source>
        <dbReference type="Pfam" id="PF14322"/>
    </source>
</evidence>
<comment type="similarity">
    <text evidence="2">Belongs to the SusD family.</text>
</comment>
<name>A0A124F2Q8_9FLAO</name>
<dbReference type="InterPro" id="IPR033985">
    <property type="entry name" value="SusD-like_N"/>
</dbReference>
<comment type="subcellular location">
    <subcellularLocation>
        <location evidence="1">Cell outer membrane</location>
    </subcellularLocation>
</comment>
<dbReference type="InterPro" id="IPR019734">
    <property type="entry name" value="TPR_rpt"/>
</dbReference>
<keyword evidence="4" id="KW-0472">Membrane</keyword>
<reference evidence="10 11" key="1">
    <citation type="submission" date="2015-10" db="EMBL/GenBank/DDBJ databases">
        <title>Genome sequence of Chryseobacterium greenlandense.</title>
        <authorList>
            <person name="Newman J."/>
            <person name="Fischer K."/>
            <person name="Miller J."/>
        </authorList>
    </citation>
    <scope>NUCLEOTIDE SEQUENCE [LARGE SCALE GENOMIC DNA]</scope>
    <source>
        <strain evidence="10 11">UMB34</strain>
    </source>
</reference>
<feature type="domain" description="RagB/SusD" evidence="8">
    <location>
        <begin position="332"/>
        <end position="405"/>
    </location>
</feature>
<keyword evidence="3 7" id="KW-0732">Signal</keyword>
<feature type="repeat" description="TPR" evidence="6">
    <location>
        <begin position="214"/>
        <end position="247"/>
    </location>
</feature>
<evidence type="ECO:0000256" key="2">
    <source>
        <dbReference type="ARBA" id="ARBA00006275"/>
    </source>
</evidence>
<evidence type="ECO:0000256" key="5">
    <source>
        <dbReference type="ARBA" id="ARBA00023237"/>
    </source>
</evidence>
<comment type="caution">
    <text evidence="10">The sequence shown here is derived from an EMBL/GenBank/DDBJ whole genome shotgun (WGS) entry which is preliminary data.</text>
</comment>
<dbReference type="RefSeq" id="WP_059137115.1">
    <property type="nucleotide sequence ID" value="NZ_LMAI01000006.1"/>
</dbReference>
<dbReference type="Gene3D" id="1.25.40.390">
    <property type="match status" value="2"/>
</dbReference>
<evidence type="ECO:0000313" key="10">
    <source>
        <dbReference type="EMBL" id="KUJ55619.1"/>
    </source>
</evidence>
<accession>A0A124F2Q8</accession>
<proteinExistence type="inferred from homology"/>
<dbReference type="AlphaFoldDB" id="A0A124F2Q8"/>
<evidence type="ECO:0000256" key="1">
    <source>
        <dbReference type="ARBA" id="ARBA00004442"/>
    </source>
</evidence>
<feature type="chain" id="PRO_5007171530" evidence="7">
    <location>
        <begin position="23"/>
        <end position="449"/>
    </location>
</feature>
<evidence type="ECO:0000256" key="3">
    <source>
        <dbReference type="ARBA" id="ARBA00022729"/>
    </source>
</evidence>
<dbReference type="EMBL" id="LMAI01000006">
    <property type="protein sequence ID" value="KUJ55619.1"/>
    <property type="molecule type" value="Genomic_DNA"/>
</dbReference>
<feature type="domain" description="SusD-like N-terminal" evidence="9">
    <location>
        <begin position="22"/>
        <end position="225"/>
    </location>
</feature>
<dbReference type="Pfam" id="PF14322">
    <property type="entry name" value="SusD-like_3"/>
    <property type="match status" value="1"/>
</dbReference>
<keyword evidence="6" id="KW-0802">TPR repeat</keyword>
<evidence type="ECO:0000256" key="6">
    <source>
        <dbReference type="PROSITE-ProRule" id="PRU00339"/>
    </source>
</evidence>
<dbReference type="SUPFAM" id="SSF48452">
    <property type="entry name" value="TPR-like"/>
    <property type="match status" value="1"/>
</dbReference>
<sequence>MRKIKILLISLSLILTSFGCSDFLDEKSDLTLATPDRLEDNQMLLNNYGFLNVDFASSGETSSDDHYLTDADYNGLSFEATKRLHIWMPDNVASPISSGNDWSTCYRSIYVCNAVLFNMQDKNFTGEQADNIIGQALALRAFRYLDAAQIWCKAYDPQTAGTDLGLPLRLDPDMNIPSVRSTVKQTYDQIISDLQTAIPLLLPKQISGMRISRTAAYGLLARTYLFMGDYDNALKNTEQALNINNDLMDFNTLNPNADYPIEELNKEILLWTAMGYESHLIPAKIPDHIYQMYDNNDLRKTVFLNKNTANEVLFKGYYNNVNGPIVSVATDELYLMAAECNVRLNKIQEGMGYLNNLLVKRWKTGTYILLTANSQAEALNIILKERRKELLIRGLRWSDLKRYNRDGANITLTRTVNGQTYTLLPNDLRYAIAIPEDIITLTGMPQNPR</sequence>